<evidence type="ECO:0008006" key="3">
    <source>
        <dbReference type="Google" id="ProtNLM"/>
    </source>
</evidence>
<dbReference type="OrthoDB" id="8439544at2759"/>
<name>A0A094KWV4_PODCR</name>
<dbReference type="SUPFAM" id="SSF48726">
    <property type="entry name" value="Immunoglobulin"/>
    <property type="match status" value="1"/>
</dbReference>
<dbReference type="InterPro" id="IPR036179">
    <property type="entry name" value="Ig-like_dom_sf"/>
</dbReference>
<organism evidence="1 2">
    <name type="scientific">Podiceps cristatus</name>
    <name type="common">Great crested grebe</name>
    <dbReference type="NCBI Taxonomy" id="345573"/>
    <lineage>
        <taxon>Eukaryota</taxon>
        <taxon>Metazoa</taxon>
        <taxon>Chordata</taxon>
        <taxon>Craniata</taxon>
        <taxon>Vertebrata</taxon>
        <taxon>Euteleostomi</taxon>
        <taxon>Archelosauria</taxon>
        <taxon>Archosauria</taxon>
        <taxon>Dinosauria</taxon>
        <taxon>Saurischia</taxon>
        <taxon>Theropoda</taxon>
        <taxon>Coelurosauria</taxon>
        <taxon>Aves</taxon>
        <taxon>Neognathae</taxon>
        <taxon>Neoaves</taxon>
        <taxon>Mirandornithes</taxon>
        <taxon>Podicipediformes</taxon>
        <taxon>Podicipedidae</taxon>
        <taxon>Podiceps</taxon>
    </lineage>
</organism>
<keyword evidence="2" id="KW-1185">Reference proteome</keyword>
<gene>
    <name evidence="1" type="ORF">N338_13468</name>
</gene>
<dbReference type="Gene3D" id="2.60.40.10">
    <property type="entry name" value="Immunoglobulins"/>
    <property type="match status" value="1"/>
</dbReference>
<evidence type="ECO:0000313" key="1">
    <source>
        <dbReference type="EMBL" id="KFZ61727.1"/>
    </source>
</evidence>
<dbReference type="AlphaFoldDB" id="A0A094KWV4"/>
<feature type="non-terminal residue" evidence="1">
    <location>
        <position position="1"/>
    </location>
</feature>
<dbReference type="InterPro" id="IPR013783">
    <property type="entry name" value="Ig-like_fold"/>
</dbReference>
<protein>
    <recommendedName>
        <fullName evidence="3">CD2 protein</fullName>
    </recommendedName>
</protein>
<feature type="non-terminal residue" evidence="1">
    <location>
        <position position="114"/>
    </location>
</feature>
<evidence type="ECO:0000313" key="2">
    <source>
        <dbReference type="Proteomes" id="UP000053854"/>
    </source>
</evidence>
<proteinExistence type="predicted"/>
<dbReference type="Proteomes" id="UP000053854">
    <property type="component" value="Unassembled WGS sequence"/>
</dbReference>
<reference evidence="1 2" key="1">
    <citation type="submission" date="2014-04" db="EMBL/GenBank/DDBJ databases">
        <title>Genome evolution of avian class.</title>
        <authorList>
            <person name="Zhang G."/>
            <person name="Li C."/>
        </authorList>
    </citation>
    <scope>NUCLEOTIDE SEQUENCE [LARGE SCALE GENOMIC DNA]</scope>
    <source>
        <strain evidence="1">BGI_N338</strain>
    </source>
</reference>
<dbReference type="EMBL" id="KL265673">
    <property type="protein sequence ID" value="KFZ61727.1"/>
    <property type="molecule type" value="Genomic_DNA"/>
</dbReference>
<sequence>WLRDKQKLLQIKENKVNYYVNKDQCRCQIFPNGTLQIKQVMKEDSGKYTVFVYQQDGKLKAEEHTMFIVQEVFKRRNHLRYACSFTTFSEPVPQPILSAECMNKTVSLKCEVKQ</sequence>
<accession>A0A094KWV4</accession>